<dbReference type="SUPFAM" id="SSF53448">
    <property type="entry name" value="Nucleotide-diphospho-sugar transferases"/>
    <property type="match status" value="1"/>
</dbReference>
<gene>
    <name evidence="2" type="ORF">GPX89_08680</name>
</gene>
<dbReference type="Pfam" id="PF00535">
    <property type="entry name" value="Glycos_transf_2"/>
    <property type="match status" value="1"/>
</dbReference>
<keyword evidence="3" id="KW-1185">Reference proteome</keyword>
<reference evidence="2 3" key="1">
    <citation type="submission" date="2019-12" db="EMBL/GenBank/DDBJ databases">
        <title>Nocardia sp. nov. ET3-3 isolated from soil.</title>
        <authorList>
            <person name="Kanchanasin P."/>
            <person name="Tanasupawat S."/>
            <person name="Yuki M."/>
            <person name="Kudo T."/>
        </authorList>
    </citation>
    <scope>NUCLEOTIDE SEQUENCE [LARGE SCALE GENOMIC DNA]</scope>
    <source>
        <strain evidence="2 3">ET3-3</strain>
    </source>
</reference>
<evidence type="ECO:0000259" key="1">
    <source>
        <dbReference type="Pfam" id="PF00535"/>
    </source>
</evidence>
<dbReference type="CDD" id="cd00761">
    <property type="entry name" value="Glyco_tranf_GTA_type"/>
    <property type="match status" value="1"/>
</dbReference>
<dbReference type="PANTHER" id="PTHR43685:SF2">
    <property type="entry name" value="GLYCOSYLTRANSFERASE 2-LIKE DOMAIN-CONTAINING PROTEIN"/>
    <property type="match status" value="1"/>
</dbReference>
<comment type="caution">
    <text evidence="2">The sequence shown here is derived from an EMBL/GenBank/DDBJ whole genome shotgun (WGS) entry which is preliminary data.</text>
</comment>
<dbReference type="Proteomes" id="UP000466794">
    <property type="component" value="Unassembled WGS sequence"/>
</dbReference>
<dbReference type="GO" id="GO:0016740">
    <property type="term" value="F:transferase activity"/>
    <property type="evidence" value="ECO:0007669"/>
    <property type="project" value="UniProtKB-KW"/>
</dbReference>
<dbReference type="EMBL" id="WRPP01000001">
    <property type="protein sequence ID" value="MVU77320.1"/>
    <property type="molecule type" value="Genomic_DNA"/>
</dbReference>
<dbReference type="AlphaFoldDB" id="A0A7K1USK6"/>
<dbReference type="InterPro" id="IPR001173">
    <property type="entry name" value="Glyco_trans_2-like"/>
</dbReference>
<accession>A0A7K1USK6</accession>
<proteinExistence type="predicted"/>
<organism evidence="2 3">
    <name type="scientific">Nocardia terrae</name>
    <dbReference type="NCBI Taxonomy" id="2675851"/>
    <lineage>
        <taxon>Bacteria</taxon>
        <taxon>Bacillati</taxon>
        <taxon>Actinomycetota</taxon>
        <taxon>Actinomycetes</taxon>
        <taxon>Mycobacteriales</taxon>
        <taxon>Nocardiaceae</taxon>
        <taxon>Nocardia</taxon>
    </lineage>
</organism>
<evidence type="ECO:0000313" key="3">
    <source>
        <dbReference type="Proteomes" id="UP000466794"/>
    </source>
</evidence>
<keyword evidence="2" id="KW-0808">Transferase</keyword>
<protein>
    <submittedName>
        <fullName evidence="2">Glycosyltransferase</fullName>
    </submittedName>
</protein>
<dbReference type="InterPro" id="IPR029044">
    <property type="entry name" value="Nucleotide-diphossugar_trans"/>
</dbReference>
<feature type="domain" description="Glycosyltransferase 2-like" evidence="1">
    <location>
        <begin position="6"/>
        <end position="103"/>
    </location>
</feature>
<evidence type="ECO:0000313" key="2">
    <source>
        <dbReference type="EMBL" id="MVU77320.1"/>
    </source>
</evidence>
<dbReference type="PANTHER" id="PTHR43685">
    <property type="entry name" value="GLYCOSYLTRANSFERASE"/>
    <property type="match status" value="1"/>
</dbReference>
<sequence length="297" mass="32356">MNPAVSVIVPTVGRASLRRAVESALRQTYPVTEVLVVAAEGLAVDLPADTRITLVRTADRLRPGAARQAGIVAARGTVIALLDDDDEWRPEKLRCQLEAVRSQNPESEAGRDWICSSRVEVSGPGSLRWVWPRRLIAPRESVARYLFRFTSLRVGGAVLQTSTLCFPTELARLVGWDADTVHDEPTWLLAVQRARPQVRVIQVPQVLGTYHVGGESVSRASVDRVDDYIAWGLEYLRAESPRIRGDYLCTSPVSAAVAAGSAAGAGRALRAALRHGRPGPFALAYAVLNGVRILLRR</sequence>
<dbReference type="InterPro" id="IPR050834">
    <property type="entry name" value="Glycosyltransf_2"/>
</dbReference>
<name>A0A7K1USK6_9NOCA</name>
<dbReference type="Gene3D" id="3.90.550.10">
    <property type="entry name" value="Spore Coat Polysaccharide Biosynthesis Protein SpsA, Chain A"/>
    <property type="match status" value="1"/>
</dbReference>